<dbReference type="PROSITE" id="PS50110">
    <property type="entry name" value="RESPONSE_REGULATORY"/>
    <property type="match status" value="1"/>
</dbReference>
<keyword evidence="1" id="KW-0963">Cytoplasm</keyword>
<evidence type="ECO:0000256" key="4">
    <source>
        <dbReference type="ARBA" id="ARBA00037164"/>
    </source>
</evidence>
<gene>
    <name evidence="8" type="ORF">RI536_09175</name>
</gene>
<dbReference type="PROSITE" id="PS50930">
    <property type="entry name" value="HTH_LYTTR"/>
    <property type="match status" value="1"/>
</dbReference>
<dbReference type="InterPro" id="IPR007492">
    <property type="entry name" value="LytTR_DNA-bd_dom"/>
</dbReference>
<comment type="function">
    <text evidence="4">Required for high-level post-exponential phase expression of a series of secreted proteins.</text>
</comment>
<keyword evidence="3" id="KW-0010">Activator</keyword>
<feature type="domain" description="HTH LytTR-type" evidence="7">
    <location>
        <begin position="144"/>
        <end position="246"/>
    </location>
</feature>
<evidence type="ECO:0000256" key="2">
    <source>
        <dbReference type="ARBA" id="ARBA00023012"/>
    </source>
</evidence>
<dbReference type="Pfam" id="PF04397">
    <property type="entry name" value="LytTR"/>
    <property type="match status" value="1"/>
</dbReference>
<reference evidence="8" key="1">
    <citation type="submission" date="2023-08" db="EMBL/GenBank/DDBJ databases">
        <authorList>
            <person name="Page C.A."/>
            <person name="Perez-Diaz I.M."/>
        </authorList>
    </citation>
    <scope>NUCLEOTIDE SEQUENCE</scope>
    <source>
        <strain evidence="8">7.8.46</strain>
    </source>
</reference>
<feature type="modified residue" description="4-aspartylphosphate" evidence="5">
    <location>
        <position position="59"/>
    </location>
</feature>
<dbReference type="EMBL" id="JAVLAQ010000001">
    <property type="protein sequence ID" value="MDT6990277.1"/>
    <property type="molecule type" value="Genomic_DNA"/>
</dbReference>
<evidence type="ECO:0000259" key="7">
    <source>
        <dbReference type="PROSITE" id="PS50930"/>
    </source>
</evidence>
<evidence type="ECO:0000256" key="1">
    <source>
        <dbReference type="ARBA" id="ARBA00022490"/>
    </source>
</evidence>
<dbReference type="GO" id="GO:0000156">
    <property type="term" value="F:phosphorelay response regulator activity"/>
    <property type="evidence" value="ECO:0007669"/>
    <property type="project" value="InterPro"/>
</dbReference>
<accession>A0AAW8VXK9</accession>
<dbReference type="SMART" id="SM00448">
    <property type="entry name" value="REC"/>
    <property type="match status" value="1"/>
</dbReference>
<name>A0AAW8VXK9_LACPE</name>
<dbReference type="SMART" id="SM00850">
    <property type="entry name" value="LytTR"/>
    <property type="match status" value="1"/>
</dbReference>
<evidence type="ECO:0000256" key="3">
    <source>
        <dbReference type="ARBA" id="ARBA00023159"/>
    </source>
</evidence>
<dbReference type="PANTHER" id="PTHR37299:SF3">
    <property type="entry name" value="STAGE 0 SPORULATION PROTEIN A HOMOLOG"/>
    <property type="match status" value="1"/>
</dbReference>
<protein>
    <submittedName>
        <fullName evidence="8">Response regulator transcription factor</fullName>
    </submittedName>
</protein>
<evidence type="ECO:0000313" key="8">
    <source>
        <dbReference type="EMBL" id="MDT6990277.1"/>
    </source>
</evidence>
<proteinExistence type="predicted"/>
<keyword evidence="5" id="KW-0597">Phosphoprotein</keyword>
<dbReference type="GO" id="GO:0003677">
    <property type="term" value="F:DNA binding"/>
    <property type="evidence" value="ECO:0007669"/>
    <property type="project" value="InterPro"/>
</dbReference>
<evidence type="ECO:0000256" key="5">
    <source>
        <dbReference type="PROSITE-ProRule" id="PRU00169"/>
    </source>
</evidence>
<dbReference type="AlphaFoldDB" id="A0AAW8VXK9"/>
<feature type="domain" description="Response regulatory" evidence="6">
    <location>
        <begin position="3"/>
        <end position="126"/>
    </location>
</feature>
<dbReference type="CDD" id="cd17533">
    <property type="entry name" value="REC_LytTR_AgrA-like"/>
    <property type="match status" value="1"/>
</dbReference>
<dbReference type="InterPro" id="IPR001789">
    <property type="entry name" value="Sig_transdc_resp-reg_receiver"/>
</dbReference>
<organism evidence="8 9">
    <name type="scientific">Lactiplantibacillus pentosus</name>
    <name type="common">Lactobacillus pentosus</name>
    <dbReference type="NCBI Taxonomy" id="1589"/>
    <lineage>
        <taxon>Bacteria</taxon>
        <taxon>Bacillati</taxon>
        <taxon>Bacillota</taxon>
        <taxon>Bacilli</taxon>
        <taxon>Lactobacillales</taxon>
        <taxon>Lactobacillaceae</taxon>
        <taxon>Lactiplantibacillus</taxon>
    </lineage>
</organism>
<dbReference type="RefSeq" id="WP_216780427.1">
    <property type="nucleotide sequence ID" value="NZ_JAGXBR010000010.1"/>
</dbReference>
<keyword evidence="2" id="KW-0902">Two-component regulatory system</keyword>
<dbReference type="Pfam" id="PF00072">
    <property type="entry name" value="Response_reg"/>
    <property type="match status" value="1"/>
</dbReference>
<evidence type="ECO:0000313" key="9">
    <source>
        <dbReference type="Proteomes" id="UP001267003"/>
    </source>
</evidence>
<comment type="caution">
    <text evidence="8">The sequence shown here is derived from an EMBL/GenBank/DDBJ whole genome shotgun (WGS) entry which is preliminary data.</text>
</comment>
<sequence>MFPIYLYEDNREQRESYQRTINNTVMINEYAMELIVATTNQQEILADMSQRRDGLFFLDMEIGENEQAGLELASEIRRQLPLAKIVFITTHDELSFVTLERRIAPLDYILKDQSAEQVMQKIAKDIKLTQQMLEKTSDQLPEVFSYKIGTRLFTLALVDVIMLRTHKDRPGNVTLSTANKLAEFPGNLSAIADKHPSLFRCDKSALVNLSHVQSFDSQKRELLLDGGIKCDVSFRRTRELNKILKNADGDCLK</sequence>
<evidence type="ECO:0000259" key="6">
    <source>
        <dbReference type="PROSITE" id="PS50110"/>
    </source>
</evidence>
<dbReference type="Proteomes" id="UP001267003">
    <property type="component" value="Unassembled WGS sequence"/>
</dbReference>
<dbReference type="PANTHER" id="PTHR37299">
    <property type="entry name" value="TRANSCRIPTIONAL REGULATOR-RELATED"/>
    <property type="match status" value="1"/>
</dbReference>
<dbReference type="InterPro" id="IPR046947">
    <property type="entry name" value="LytR-like"/>
</dbReference>